<comment type="catalytic activity">
    <reaction evidence="8 10">
        <text>prephenate + H(+) = 3-phenylpyruvate + CO2 + H2O</text>
        <dbReference type="Rhea" id="RHEA:21648"/>
        <dbReference type="ChEBI" id="CHEBI:15377"/>
        <dbReference type="ChEBI" id="CHEBI:15378"/>
        <dbReference type="ChEBI" id="CHEBI:16526"/>
        <dbReference type="ChEBI" id="CHEBI:18005"/>
        <dbReference type="ChEBI" id="CHEBI:29934"/>
        <dbReference type="EC" id="4.2.1.51"/>
    </reaction>
</comment>
<dbReference type="Pfam" id="PF00800">
    <property type="entry name" value="PDT"/>
    <property type="match status" value="1"/>
</dbReference>
<evidence type="ECO:0000313" key="13">
    <source>
        <dbReference type="EMBL" id="VEI13193.1"/>
    </source>
</evidence>
<evidence type="ECO:0000313" key="14">
    <source>
        <dbReference type="Proteomes" id="UP000269542"/>
    </source>
</evidence>
<evidence type="ECO:0000256" key="3">
    <source>
        <dbReference type="ARBA" id="ARBA00021872"/>
    </source>
</evidence>
<proteinExistence type="predicted"/>
<evidence type="ECO:0000256" key="10">
    <source>
        <dbReference type="RuleBase" id="RU361254"/>
    </source>
</evidence>
<evidence type="ECO:0000259" key="12">
    <source>
        <dbReference type="PROSITE" id="PS51671"/>
    </source>
</evidence>
<dbReference type="InterPro" id="IPR018528">
    <property type="entry name" value="Preph_deHydtase_CS"/>
</dbReference>
<dbReference type="Gene3D" id="3.40.190.10">
    <property type="entry name" value="Periplasmic binding protein-like II"/>
    <property type="match status" value="2"/>
</dbReference>
<dbReference type="FunFam" id="3.30.70.260:FF:000012">
    <property type="entry name" value="Prephenate dehydratase"/>
    <property type="match status" value="1"/>
</dbReference>
<evidence type="ECO:0000256" key="7">
    <source>
        <dbReference type="ARBA" id="ARBA00023239"/>
    </source>
</evidence>
<dbReference type="Gene3D" id="3.30.70.260">
    <property type="match status" value="1"/>
</dbReference>
<dbReference type="SUPFAM" id="SSF53850">
    <property type="entry name" value="Periplasmic binding protein-like II"/>
    <property type="match status" value="1"/>
</dbReference>
<evidence type="ECO:0000256" key="6">
    <source>
        <dbReference type="ARBA" id="ARBA00023222"/>
    </source>
</evidence>
<dbReference type="UniPathway" id="UPA00121">
    <property type="reaction ID" value="UER00345"/>
</dbReference>
<dbReference type="InterPro" id="IPR001086">
    <property type="entry name" value="Preph_deHydtase"/>
</dbReference>
<reference evidence="13 14" key="1">
    <citation type="submission" date="2018-12" db="EMBL/GenBank/DDBJ databases">
        <authorList>
            <consortium name="Pathogen Informatics"/>
        </authorList>
    </citation>
    <scope>NUCLEOTIDE SEQUENCE [LARGE SCALE GENOMIC DNA]</scope>
    <source>
        <strain evidence="13 14">NCTC13354</strain>
    </source>
</reference>
<feature type="domain" description="Prephenate dehydratase" evidence="11">
    <location>
        <begin position="30"/>
        <end position="211"/>
    </location>
</feature>
<feature type="domain" description="ACT" evidence="12">
    <location>
        <begin position="226"/>
        <end position="303"/>
    </location>
</feature>
<keyword evidence="7 10" id="KW-0456">Lyase</keyword>
<organism evidence="13 14">
    <name type="scientific">Trueperella bialowiezensis</name>
    <dbReference type="NCBI Taxonomy" id="312285"/>
    <lineage>
        <taxon>Bacteria</taxon>
        <taxon>Bacillati</taxon>
        <taxon>Actinomycetota</taxon>
        <taxon>Actinomycetes</taxon>
        <taxon>Actinomycetales</taxon>
        <taxon>Actinomycetaceae</taxon>
        <taxon>Trueperella</taxon>
    </lineage>
</organism>
<dbReference type="InterPro" id="IPR045865">
    <property type="entry name" value="ACT-like_dom_sf"/>
</dbReference>
<dbReference type="InterPro" id="IPR008242">
    <property type="entry name" value="Chor_mutase/pphenate_deHydtase"/>
</dbReference>
<protein>
    <recommendedName>
        <fullName evidence="3 10">Prephenate dehydratase</fullName>
        <shortName evidence="10">PDT</shortName>
        <ecNumber evidence="2 10">4.2.1.51</ecNumber>
    </recommendedName>
</protein>
<dbReference type="EC" id="4.2.1.51" evidence="2 10"/>
<comment type="pathway">
    <text evidence="1 10">Amino-acid biosynthesis; L-phenylalanine biosynthesis; phenylpyruvate from prephenate: step 1/1.</text>
</comment>
<evidence type="ECO:0000256" key="4">
    <source>
        <dbReference type="ARBA" id="ARBA00022605"/>
    </source>
</evidence>
<dbReference type="CDD" id="cd13632">
    <property type="entry name" value="PBP2_Aa-PDT_like"/>
    <property type="match status" value="1"/>
</dbReference>
<dbReference type="SUPFAM" id="SSF55021">
    <property type="entry name" value="ACT-like"/>
    <property type="match status" value="1"/>
</dbReference>
<dbReference type="PANTHER" id="PTHR21022:SF19">
    <property type="entry name" value="PREPHENATE DEHYDRATASE-RELATED"/>
    <property type="match status" value="1"/>
</dbReference>
<dbReference type="CDD" id="cd04905">
    <property type="entry name" value="ACT_CM-PDT"/>
    <property type="match status" value="1"/>
</dbReference>
<dbReference type="PROSITE" id="PS51171">
    <property type="entry name" value="PREPHENATE_DEHYDR_3"/>
    <property type="match status" value="1"/>
</dbReference>
<feature type="site" description="Essential for prephenate dehydratase activity" evidence="9">
    <location>
        <position position="204"/>
    </location>
</feature>
<sequence>MFARRAVPKGEAPRHQVARRLYNELMSQLRFAFLGPRGTFTQQALNQIATEEEAIHIPALDAPRAIKMVRNGDADYAVVPIENSVEGGINATLDTLAADSDLLIYAEVLVPVAFTLAVRPGTTLADITHISTHHAAWTQCRNWLGEHLPEVVHLPAASTAAGAAGLAEEGDPGYQATLVSALACEQYELEALESGVADNPDAVTRFVLIGKVGKLPERTGSDKTTLMVQLATDEAGALLNMLEQFSARGVNLSRIESRPVGDSLGRYAFSIDAEGHLFDERIQAVLLGLHRVCPRVTFLGSYPSANQHRIRLRPGTTDDDFISARAWVDGLIERSI</sequence>
<keyword evidence="4 10" id="KW-0028">Amino-acid biosynthesis</keyword>
<keyword evidence="5 10" id="KW-0057">Aromatic amino acid biosynthesis</keyword>
<dbReference type="FunFam" id="3.40.190.10:FF:000064">
    <property type="entry name" value="Prephenate dehydratase"/>
    <property type="match status" value="1"/>
</dbReference>
<dbReference type="GO" id="GO:0005737">
    <property type="term" value="C:cytoplasm"/>
    <property type="evidence" value="ECO:0007669"/>
    <property type="project" value="TreeGrafter"/>
</dbReference>
<dbReference type="InterPro" id="IPR002912">
    <property type="entry name" value="ACT_dom"/>
</dbReference>
<keyword evidence="6 10" id="KW-0584">Phenylalanine biosynthesis</keyword>
<dbReference type="PANTHER" id="PTHR21022">
    <property type="entry name" value="PREPHENATE DEHYDRATASE P PROTEIN"/>
    <property type="match status" value="1"/>
</dbReference>
<dbReference type="PROSITE" id="PS00857">
    <property type="entry name" value="PREPHENATE_DEHYDR_1"/>
    <property type="match status" value="1"/>
</dbReference>
<dbReference type="GO" id="GO:0009094">
    <property type="term" value="P:L-phenylalanine biosynthetic process"/>
    <property type="evidence" value="ECO:0007669"/>
    <property type="project" value="UniProtKB-UniPathway"/>
</dbReference>
<dbReference type="Proteomes" id="UP000269542">
    <property type="component" value="Chromosome"/>
</dbReference>
<dbReference type="AlphaFoldDB" id="A0A448PE28"/>
<dbReference type="NCBIfam" id="NF008865">
    <property type="entry name" value="PRK11898.1"/>
    <property type="match status" value="1"/>
</dbReference>
<evidence type="ECO:0000256" key="2">
    <source>
        <dbReference type="ARBA" id="ARBA00013147"/>
    </source>
</evidence>
<evidence type="ECO:0000256" key="1">
    <source>
        <dbReference type="ARBA" id="ARBA00004741"/>
    </source>
</evidence>
<evidence type="ECO:0000256" key="5">
    <source>
        <dbReference type="ARBA" id="ARBA00023141"/>
    </source>
</evidence>
<dbReference type="PIRSF" id="PIRSF001500">
    <property type="entry name" value="Chor_mut_pdt_Ppr"/>
    <property type="match status" value="1"/>
</dbReference>
<dbReference type="KEGG" id="tbw:NCTC13354_00902"/>
<dbReference type="GO" id="GO:0004664">
    <property type="term" value="F:prephenate dehydratase activity"/>
    <property type="evidence" value="ECO:0007669"/>
    <property type="project" value="UniProtKB-UniRule"/>
</dbReference>
<evidence type="ECO:0000256" key="8">
    <source>
        <dbReference type="ARBA" id="ARBA00047848"/>
    </source>
</evidence>
<dbReference type="EMBL" id="LR134476">
    <property type="protein sequence ID" value="VEI13193.1"/>
    <property type="molecule type" value="Genomic_DNA"/>
</dbReference>
<name>A0A448PE28_9ACTO</name>
<accession>A0A448PE28</accession>
<evidence type="ECO:0000256" key="9">
    <source>
        <dbReference type="PIRSR" id="PIRSR001500-2"/>
    </source>
</evidence>
<evidence type="ECO:0000259" key="11">
    <source>
        <dbReference type="PROSITE" id="PS51171"/>
    </source>
</evidence>
<dbReference type="PROSITE" id="PS51671">
    <property type="entry name" value="ACT"/>
    <property type="match status" value="1"/>
</dbReference>
<gene>
    <name evidence="10 13" type="primary">pheA</name>
    <name evidence="13" type="ORF">NCTC13354_00902</name>
</gene>
<dbReference type="PROSITE" id="PS00858">
    <property type="entry name" value="PREPHENATE_DEHYDR_2"/>
    <property type="match status" value="1"/>
</dbReference>
<keyword evidence="14" id="KW-1185">Reference proteome</keyword>